<feature type="transmembrane region" description="Helical" evidence="1">
    <location>
        <begin position="235"/>
        <end position="256"/>
    </location>
</feature>
<keyword evidence="1" id="KW-0812">Transmembrane</keyword>
<feature type="transmembrane region" description="Helical" evidence="1">
    <location>
        <begin position="262"/>
        <end position="283"/>
    </location>
</feature>
<name>A0A8J2ZUG1_9BACL</name>
<dbReference type="PANTHER" id="PTHR37810:SF9">
    <property type="entry name" value="MEMBRANE PROTEIN"/>
    <property type="match status" value="1"/>
</dbReference>
<dbReference type="InterPro" id="IPR012867">
    <property type="entry name" value="DUF1648"/>
</dbReference>
<sequence length="363" mass="41964">MEYMIMIISFIPIILISIFIPYVTRRTDSFGVSIPEAVYYSEELRSMRKRFAWQTALLGLVLVLLWWLVSIPVSLEVETVVFVCALFTFLFGSFVLYLIYHHRMKTLKARKAWGEPRSEVVAIDTAFRHGKIMVSLGWFTIPLGIALVTLICSFIFYQHLPTRIPMHYDMKGHVDRWADKSYRTVMSFPILQLYMTALFLFINSIIGKSKQQIDRENPEMSVKRNQLFRLKWARFNFLTGVLLVLMFSFMQLSYFIEISLTLTLVVTLSVVGLIVIGAVVLSFMTGQGGSRIKVGEGKQGEVIHREDDRYWKLGLFYFNRKDPSIWVEKRFGVGWTINFANPIGWGSLLVIIVIALLIPLLTR</sequence>
<evidence type="ECO:0000256" key="1">
    <source>
        <dbReference type="SAM" id="Phobius"/>
    </source>
</evidence>
<feature type="transmembrane region" description="Helical" evidence="1">
    <location>
        <begin position="136"/>
        <end position="157"/>
    </location>
</feature>
<keyword evidence="1" id="KW-0472">Membrane</keyword>
<dbReference type="Pfam" id="PF19124">
    <property type="entry name" value="DUF5808"/>
    <property type="match status" value="1"/>
</dbReference>
<keyword evidence="1" id="KW-1133">Transmembrane helix</keyword>
<keyword evidence="5" id="KW-1185">Reference proteome</keyword>
<dbReference type="Proteomes" id="UP000656813">
    <property type="component" value="Unassembled WGS sequence"/>
</dbReference>
<feature type="domain" description="DUF5808" evidence="3">
    <location>
        <begin position="320"/>
        <end position="345"/>
    </location>
</feature>
<dbReference type="RefSeq" id="WP_188496730.1">
    <property type="nucleotide sequence ID" value="NZ_BMFV01000008.1"/>
</dbReference>
<protein>
    <submittedName>
        <fullName evidence="4">Membrane protein</fullName>
    </submittedName>
</protein>
<feature type="transmembrane region" description="Helical" evidence="1">
    <location>
        <begin position="339"/>
        <end position="361"/>
    </location>
</feature>
<evidence type="ECO:0000259" key="3">
    <source>
        <dbReference type="Pfam" id="PF19124"/>
    </source>
</evidence>
<dbReference type="Pfam" id="PF07853">
    <property type="entry name" value="DUF1648"/>
    <property type="match status" value="1"/>
</dbReference>
<organism evidence="4 5">
    <name type="scientific">Pullulanibacillus pueri</name>
    <dbReference type="NCBI Taxonomy" id="1437324"/>
    <lineage>
        <taxon>Bacteria</taxon>
        <taxon>Bacillati</taxon>
        <taxon>Bacillota</taxon>
        <taxon>Bacilli</taxon>
        <taxon>Bacillales</taxon>
        <taxon>Sporolactobacillaceae</taxon>
        <taxon>Pullulanibacillus</taxon>
    </lineage>
</organism>
<evidence type="ECO:0000313" key="4">
    <source>
        <dbReference type="EMBL" id="GGH79442.1"/>
    </source>
</evidence>
<accession>A0A8J2ZUG1</accession>
<reference evidence="4" key="1">
    <citation type="journal article" date="2014" name="Int. J. Syst. Evol. Microbiol.">
        <title>Complete genome sequence of Corynebacterium casei LMG S-19264T (=DSM 44701T), isolated from a smear-ripened cheese.</title>
        <authorList>
            <consortium name="US DOE Joint Genome Institute (JGI-PGF)"/>
            <person name="Walter F."/>
            <person name="Albersmeier A."/>
            <person name="Kalinowski J."/>
            <person name="Ruckert C."/>
        </authorList>
    </citation>
    <scope>NUCLEOTIDE SEQUENCE</scope>
    <source>
        <strain evidence="4">CGMCC 1.12777</strain>
    </source>
</reference>
<feature type="transmembrane region" description="Helical" evidence="1">
    <location>
        <begin position="51"/>
        <end position="68"/>
    </location>
</feature>
<proteinExistence type="predicted"/>
<evidence type="ECO:0000259" key="2">
    <source>
        <dbReference type="Pfam" id="PF07853"/>
    </source>
</evidence>
<dbReference type="InterPro" id="IPR043831">
    <property type="entry name" value="DUF5808"/>
</dbReference>
<feature type="transmembrane region" description="Helical" evidence="1">
    <location>
        <begin position="186"/>
        <end position="206"/>
    </location>
</feature>
<feature type="transmembrane region" description="Helical" evidence="1">
    <location>
        <begin position="80"/>
        <end position="100"/>
    </location>
</feature>
<reference evidence="4" key="2">
    <citation type="submission" date="2020-09" db="EMBL/GenBank/DDBJ databases">
        <authorList>
            <person name="Sun Q."/>
            <person name="Zhou Y."/>
        </authorList>
    </citation>
    <scope>NUCLEOTIDE SEQUENCE</scope>
    <source>
        <strain evidence="4">CGMCC 1.12777</strain>
    </source>
</reference>
<feature type="transmembrane region" description="Helical" evidence="1">
    <location>
        <begin position="6"/>
        <end position="24"/>
    </location>
</feature>
<dbReference type="PIRSF" id="PIRSF032908">
    <property type="entry name" value="UCP032908"/>
    <property type="match status" value="1"/>
</dbReference>
<dbReference type="PANTHER" id="PTHR37810">
    <property type="entry name" value="IMMUNITY PROTEIN SDPI"/>
    <property type="match status" value="1"/>
</dbReference>
<feature type="domain" description="DUF1648" evidence="2">
    <location>
        <begin position="145"/>
        <end position="193"/>
    </location>
</feature>
<dbReference type="AlphaFoldDB" id="A0A8J2ZUG1"/>
<dbReference type="GO" id="GO:0009636">
    <property type="term" value="P:response to toxic substance"/>
    <property type="evidence" value="ECO:0007669"/>
    <property type="project" value="TreeGrafter"/>
</dbReference>
<gene>
    <name evidence="4" type="ORF">GCM10007096_14370</name>
</gene>
<dbReference type="EMBL" id="BMFV01000008">
    <property type="protein sequence ID" value="GGH79442.1"/>
    <property type="molecule type" value="Genomic_DNA"/>
</dbReference>
<dbReference type="InterPro" id="IPR014574">
    <property type="entry name" value="UCP032908"/>
</dbReference>
<evidence type="ECO:0000313" key="5">
    <source>
        <dbReference type="Proteomes" id="UP000656813"/>
    </source>
</evidence>
<comment type="caution">
    <text evidence="4">The sequence shown here is derived from an EMBL/GenBank/DDBJ whole genome shotgun (WGS) entry which is preliminary data.</text>
</comment>